<evidence type="ECO:0000313" key="3">
    <source>
        <dbReference type="Proteomes" id="UP000199119"/>
    </source>
</evidence>
<keyword evidence="3" id="KW-1185">Reference proteome</keyword>
<feature type="domain" description="N-acetyltransferase" evidence="1">
    <location>
        <begin position="21"/>
        <end position="160"/>
    </location>
</feature>
<dbReference type="PANTHER" id="PTHR47237">
    <property type="entry name" value="SLL0310 PROTEIN"/>
    <property type="match status" value="1"/>
</dbReference>
<dbReference type="InterPro" id="IPR052729">
    <property type="entry name" value="Acyl/Acetyltrans_Enzymes"/>
</dbReference>
<dbReference type="InterPro" id="IPR016181">
    <property type="entry name" value="Acyl_CoA_acyltransferase"/>
</dbReference>
<dbReference type="GO" id="GO:0016747">
    <property type="term" value="F:acyltransferase activity, transferring groups other than amino-acyl groups"/>
    <property type="evidence" value="ECO:0007669"/>
    <property type="project" value="InterPro"/>
</dbReference>
<dbReference type="Proteomes" id="UP000199119">
    <property type="component" value="Unassembled WGS sequence"/>
</dbReference>
<sequence length="300" mass="32405">MLSTASKVHPSTRPNADDDGVVLRPMTAADLEATHALSAELRWPHRLADWEQMFAHAEGVIAERDGQVIATAQRWRWGRSHATIGLVIVTPACQGRRVGHRLMSALLDGLEDHTVLLHATAEGRGLYERLGFVRTGELRQHQGVALPTPLIALPAGCRLRPAGLNEAAALRRLDAEARGMPRDALIDDLLSTSDACVVLDHDGEQRGFAMLRRFGRGHAIGPVVAPDAESAKALIAHLAGMNAGRFTRIDIDWDSGLAEWLESIGLLRVDAPTTMVRGTPLQVPDAGEPRLFAIVTQAVG</sequence>
<dbReference type="STRING" id="1177982.SAMN04489711_101351"/>
<accession>A0A1I1ZUL3</accession>
<dbReference type="InterPro" id="IPR000182">
    <property type="entry name" value="GNAT_dom"/>
</dbReference>
<dbReference type="AlphaFoldDB" id="A0A1I1ZUL3"/>
<dbReference type="SUPFAM" id="SSF55729">
    <property type="entry name" value="Acyl-CoA N-acyltransferases (Nat)"/>
    <property type="match status" value="1"/>
</dbReference>
<dbReference type="PROSITE" id="PS51186">
    <property type="entry name" value="GNAT"/>
    <property type="match status" value="1"/>
</dbReference>
<evidence type="ECO:0000313" key="2">
    <source>
        <dbReference type="EMBL" id="SFE35474.1"/>
    </source>
</evidence>
<name>A0A1I1ZUL3_9BURK</name>
<proteinExistence type="predicted"/>
<evidence type="ECO:0000259" key="1">
    <source>
        <dbReference type="PROSITE" id="PS51186"/>
    </source>
</evidence>
<dbReference type="RefSeq" id="WP_092936965.1">
    <property type="nucleotide sequence ID" value="NZ_FONX01000001.1"/>
</dbReference>
<gene>
    <name evidence="2" type="ORF">SAMN04489711_101351</name>
</gene>
<dbReference type="Pfam" id="PF13673">
    <property type="entry name" value="Acetyltransf_10"/>
    <property type="match status" value="1"/>
</dbReference>
<dbReference type="InterPro" id="IPR041496">
    <property type="entry name" value="YitH/HolE_GNAT"/>
</dbReference>
<organism evidence="2 3">
    <name type="scientific">Paracidovorax wautersii</name>
    <dbReference type="NCBI Taxonomy" id="1177982"/>
    <lineage>
        <taxon>Bacteria</taxon>
        <taxon>Pseudomonadati</taxon>
        <taxon>Pseudomonadota</taxon>
        <taxon>Betaproteobacteria</taxon>
        <taxon>Burkholderiales</taxon>
        <taxon>Comamonadaceae</taxon>
        <taxon>Paracidovorax</taxon>
    </lineage>
</organism>
<dbReference type="CDD" id="cd04301">
    <property type="entry name" value="NAT_SF"/>
    <property type="match status" value="1"/>
</dbReference>
<protein>
    <submittedName>
        <fullName evidence="2">Acetyltransferase (GNAT) domain-containing protein</fullName>
    </submittedName>
</protein>
<dbReference type="EMBL" id="FONX01000001">
    <property type="protein sequence ID" value="SFE35474.1"/>
    <property type="molecule type" value="Genomic_DNA"/>
</dbReference>
<reference evidence="3" key="1">
    <citation type="submission" date="2016-10" db="EMBL/GenBank/DDBJ databases">
        <authorList>
            <person name="Varghese N."/>
            <person name="Submissions S."/>
        </authorList>
    </citation>
    <scope>NUCLEOTIDE SEQUENCE [LARGE SCALE GENOMIC DNA]</scope>
    <source>
        <strain evidence="3">DSM 27981</strain>
    </source>
</reference>
<dbReference type="Gene3D" id="3.40.630.30">
    <property type="match status" value="1"/>
</dbReference>
<dbReference type="OrthoDB" id="510731at2"/>
<dbReference type="PANTHER" id="PTHR47237:SF2">
    <property type="entry name" value="BLL4206 PROTEIN"/>
    <property type="match status" value="1"/>
</dbReference>
<dbReference type="Gene3D" id="3.40.630.90">
    <property type="match status" value="1"/>
</dbReference>
<dbReference type="Pfam" id="PF18014">
    <property type="entry name" value="Acetyltransf_18"/>
    <property type="match status" value="1"/>
</dbReference>
<keyword evidence="2" id="KW-0808">Transferase</keyword>